<dbReference type="PANTHER" id="PTHR37298:SF1">
    <property type="entry name" value="UPF0111 PROTEIN YKAA"/>
    <property type="match status" value="1"/>
</dbReference>
<dbReference type="Gene3D" id="1.20.58.220">
    <property type="entry name" value="Phosphate transport system protein phou homolog 2, domain 2"/>
    <property type="match status" value="1"/>
</dbReference>
<comment type="caution">
    <text evidence="2">The sequence shown here is derived from an EMBL/GenBank/DDBJ whole genome shotgun (WGS) entry which is preliminary data.</text>
</comment>
<dbReference type="PANTHER" id="PTHR37298">
    <property type="entry name" value="UPF0111 PROTEIN YKAA"/>
    <property type="match status" value="1"/>
</dbReference>
<accession>A0ABN2V3A1</accession>
<dbReference type="EMBL" id="BAAAQN010000047">
    <property type="protein sequence ID" value="GAA2049320.1"/>
    <property type="molecule type" value="Genomic_DNA"/>
</dbReference>
<protein>
    <submittedName>
        <fullName evidence="2">DUF47 family protein</fullName>
    </submittedName>
</protein>
<comment type="similarity">
    <text evidence="1">Belongs to the UPF0111 family.</text>
</comment>
<dbReference type="RefSeq" id="WP_344669421.1">
    <property type="nucleotide sequence ID" value="NZ_BAAAQN010000047.1"/>
</dbReference>
<name>A0ABN2V3A1_9ACTN</name>
<organism evidence="2 3">
    <name type="scientific">Catenulispora yoronensis</name>
    <dbReference type="NCBI Taxonomy" id="450799"/>
    <lineage>
        <taxon>Bacteria</taxon>
        <taxon>Bacillati</taxon>
        <taxon>Actinomycetota</taxon>
        <taxon>Actinomycetes</taxon>
        <taxon>Catenulisporales</taxon>
        <taxon>Catenulisporaceae</taxon>
        <taxon>Catenulispora</taxon>
    </lineage>
</organism>
<dbReference type="Pfam" id="PF01865">
    <property type="entry name" value="PhoU_div"/>
    <property type="match status" value="1"/>
</dbReference>
<sequence>MKLRLTPRETSFYDLFAEQADNLVVGANLLTELLGAAGPGAAAERTRIAERMRAAEHTADETTHKVYNTLNSSFITPFDREDIYALASSLDDVMDEMEEAVDLVNLYGVETLPSGVADQVDTLVRAAELTAQAMRKLRAMKDLSEYWIEVNRLENAADQSYRKLLAHLFSGEYDALTVMKLKEVVDSLEGAADAFEHVANTVESIVVKES</sequence>
<evidence type="ECO:0000313" key="3">
    <source>
        <dbReference type="Proteomes" id="UP001500751"/>
    </source>
</evidence>
<reference evidence="2 3" key="1">
    <citation type="journal article" date="2019" name="Int. J. Syst. Evol. Microbiol.">
        <title>The Global Catalogue of Microorganisms (GCM) 10K type strain sequencing project: providing services to taxonomists for standard genome sequencing and annotation.</title>
        <authorList>
            <consortium name="The Broad Institute Genomics Platform"/>
            <consortium name="The Broad Institute Genome Sequencing Center for Infectious Disease"/>
            <person name="Wu L."/>
            <person name="Ma J."/>
        </authorList>
    </citation>
    <scope>NUCLEOTIDE SEQUENCE [LARGE SCALE GENOMIC DNA]</scope>
    <source>
        <strain evidence="2 3">JCM 16014</strain>
    </source>
</reference>
<evidence type="ECO:0000256" key="1">
    <source>
        <dbReference type="ARBA" id="ARBA00008591"/>
    </source>
</evidence>
<dbReference type="InterPro" id="IPR038078">
    <property type="entry name" value="PhoU-like_sf"/>
</dbReference>
<dbReference type="InterPro" id="IPR018445">
    <property type="entry name" value="Put_Phosphate_transp_reg"/>
</dbReference>
<dbReference type="Proteomes" id="UP001500751">
    <property type="component" value="Unassembled WGS sequence"/>
</dbReference>
<gene>
    <name evidence="2" type="ORF">GCM10009839_64020</name>
</gene>
<dbReference type="InterPro" id="IPR052912">
    <property type="entry name" value="UPF0111_domain"/>
</dbReference>
<evidence type="ECO:0000313" key="2">
    <source>
        <dbReference type="EMBL" id="GAA2049320.1"/>
    </source>
</evidence>
<proteinExistence type="inferred from homology"/>
<keyword evidence="3" id="KW-1185">Reference proteome</keyword>